<dbReference type="GeneTree" id="ENSGT00940000163340"/>
<dbReference type="PANTHER" id="PTHR42748">
    <property type="entry name" value="NITROGEN METABOLITE REPRESSION PROTEIN NMRA FAMILY MEMBER"/>
    <property type="match status" value="1"/>
</dbReference>
<proteinExistence type="inferred from homology"/>
<dbReference type="CDD" id="cd05251">
    <property type="entry name" value="NmrA_like_SDR_a"/>
    <property type="match status" value="1"/>
</dbReference>
<organism evidence="6 7">
    <name type="scientific">Leptobrachium leishanense</name>
    <name type="common">Leishan spiny toad</name>
    <dbReference type="NCBI Taxonomy" id="445787"/>
    <lineage>
        <taxon>Eukaryota</taxon>
        <taxon>Metazoa</taxon>
        <taxon>Chordata</taxon>
        <taxon>Craniata</taxon>
        <taxon>Vertebrata</taxon>
        <taxon>Euteleostomi</taxon>
        <taxon>Amphibia</taxon>
        <taxon>Batrachia</taxon>
        <taxon>Anura</taxon>
        <taxon>Pelobatoidea</taxon>
        <taxon>Megophryidae</taxon>
        <taxon>Leptobrachium</taxon>
    </lineage>
</organism>
<dbReference type="InterPro" id="IPR036291">
    <property type="entry name" value="NAD(P)-bd_dom_sf"/>
</dbReference>
<evidence type="ECO:0000259" key="5">
    <source>
        <dbReference type="Pfam" id="PF05368"/>
    </source>
</evidence>
<dbReference type="Pfam" id="PF05368">
    <property type="entry name" value="NmrA"/>
    <property type="match status" value="1"/>
</dbReference>
<dbReference type="PANTHER" id="PTHR42748:SF7">
    <property type="entry name" value="NMRA LIKE REDOX SENSOR 1-RELATED"/>
    <property type="match status" value="1"/>
</dbReference>
<dbReference type="OrthoDB" id="300709at2759"/>
<evidence type="ECO:0000256" key="1">
    <source>
        <dbReference type="ARBA" id="ARBA00006328"/>
    </source>
</evidence>
<feature type="chain" id="PRO_5034755029" description="NmrA-like family domain-containing protein 1" evidence="4">
    <location>
        <begin position="27"/>
        <end position="551"/>
    </location>
</feature>
<dbReference type="InterPro" id="IPR051164">
    <property type="entry name" value="NmrA-like_oxidored"/>
</dbReference>
<feature type="domain" description="NmrA-like" evidence="5">
    <location>
        <begin position="266"/>
        <end position="518"/>
    </location>
</feature>
<dbReference type="GO" id="GO:0005634">
    <property type="term" value="C:nucleus"/>
    <property type="evidence" value="ECO:0007669"/>
    <property type="project" value="TreeGrafter"/>
</dbReference>
<dbReference type="AlphaFoldDB" id="A0A8C5R3F4"/>
<dbReference type="SUPFAM" id="SSF51735">
    <property type="entry name" value="NAD(P)-binding Rossmann-fold domains"/>
    <property type="match status" value="1"/>
</dbReference>
<evidence type="ECO:0000256" key="3">
    <source>
        <dbReference type="ARBA" id="ARBA00040296"/>
    </source>
</evidence>
<comment type="similarity">
    <text evidence="1">Belongs to the NmrA-type oxidoreductase family.</text>
</comment>
<evidence type="ECO:0000256" key="2">
    <source>
        <dbReference type="ARBA" id="ARBA00022857"/>
    </source>
</evidence>
<reference evidence="6" key="2">
    <citation type="submission" date="2025-09" db="UniProtKB">
        <authorList>
            <consortium name="Ensembl"/>
        </authorList>
    </citation>
    <scope>IDENTIFICATION</scope>
</reference>
<keyword evidence="2" id="KW-0521">NADP</keyword>
<dbReference type="Gene3D" id="3.40.50.720">
    <property type="entry name" value="NAD(P)-binding Rossmann-like Domain"/>
    <property type="match status" value="1"/>
</dbReference>
<dbReference type="Proteomes" id="UP000694569">
    <property type="component" value="Unplaced"/>
</dbReference>
<name>A0A8C5R3F4_9ANUR</name>
<sequence>MLCVSAHALCLCSHSVSLSLCHCSHSVSPQTPCVSAHTLCLCLCVSAHALCLCSHSVSLSLCHCSRSVSLLTLCLRSHSLFPVTLFVSAHTLCLCSCSLSLLKLFVSAHTLCLCSHSVSLLTLCVSAHALCLCSRSLSLLTLCVSAHALCLCSYSVSLLILCVSAHTLCLCSHSVSLLTLFVSAQAFCLCSYSVSLLTLCVSAHTLCLCSYSVSLLTLFVSAHALVSLLTLCVSAHTLPLHSHSASPLTPCVCANTLFLSPSASLSGAQGGSVVRAFLEDGTFAVRAVTRDTSKPAARKLKEAGAEVVAADLDDKKSLEAALCGAYGAFLVTDFWQHCRKEKEVAQGQLFAKISKSLDLKHVVFSGLEHVKKLTGGKLEVLHFDGKGELEVYFRSIGVPMTSVRLPGYYENMLTSYRPQKTEDGTYTLRIPVGDVPFDGLAVDDVGPIVVSILKSPSKYIGKDIGVSADKLTVEQYAAILSKVTGKTFKDAKISPDEYETLGFPEAKQMANMFRFCMMKLDRDVELTLKLNPKAKRFQQWAEENKDLFRNL</sequence>
<evidence type="ECO:0000256" key="4">
    <source>
        <dbReference type="SAM" id="SignalP"/>
    </source>
</evidence>
<feature type="signal peptide" evidence="4">
    <location>
        <begin position="1"/>
        <end position="26"/>
    </location>
</feature>
<dbReference type="Gene3D" id="3.90.25.10">
    <property type="entry name" value="UDP-galactose 4-epimerase, domain 1"/>
    <property type="match status" value="1"/>
</dbReference>
<accession>A0A8C5R3F4</accession>
<reference evidence="6" key="1">
    <citation type="submission" date="2025-08" db="UniProtKB">
        <authorList>
            <consortium name="Ensembl"/>
        </authorList>
    </citation>
    <scope>IDENTIFICATION</scope>
</reference>
<keyword evidence="4" id="KW-0732">Signal</keyword>
<keyword evidence="7" id="KW-1185">Reference proteome</keyword>
<protein>
    <recommendedName>
        <fullName evidence="3">NmrA-like family domain-containing protein 1</fullName>
    </recommendedName>
</protein>
<evidence type="ECO:0000313" key="6">
    <source>
        <dbReference type="Ensembl" id="ENSLLEP00000046971.1"/>
    </source>
</evidence>
<evidence type="ECO:0000313" key="7">
    <source>
        <dbReference type="Proteomes" id="UP000694569"/>
    </source>
</evidence>
<dbReference type="Ensembl" id="ENSLLET00000048820.1">
    <property type="protein sequence ID" value="ENSLLEP00000046971.1"/>
    <property type="gene ID" value="ENSLLEG00000029720.1"/>
</dbReference>
<dbReference type="InterPro" id="IPR008030">
    <property type="entry name" value="NmrA-like"/>
</dbReference>